<dbReference type="PANTHER" id="PTHR14379">
    <property type="entry name" value="LIMKAIN B LKAP"/>
    <property type="match status" value="1"/>
</dbReference>
<dbReference type="InterPro" id="IPR009465">
    <property type="entry name" value="Spondin_N"/>
</dbReference>
<dbReference type="Ensembl" id="ENSACAT00000050110.1">
    <property type="protein sequence ID" value="ENSACAP00000029979.1"/>
    <property type="gene ID" value="ENSACAG00000003689.4"/>
</dbReference>
<dbReference type="InterPro" id="IPR024768">
    <property type="entry name" value="Marf1"/>
</dbReference>
<evidence type="ECO:0000313" key="3">
    <source>
        <dbReference type="Proteomes" id="UP000001646"/>
    </source>
</evidence>
<dbReference type="GO" id="GO:0010468">
    <property type="term" value="P:regulation of gene expression"/>
    <property type="evidence" value="ECO:0007669"/>
    <property type="project" value="InterPro"/>
</dbReference>
<dbReference type="Proteomes" id="UP000001646">
    <property type="component" value="Unplaced"/>
</dbReference>
<accession>A0A803T439</accession>
<sequence>MEGNVREDICTRSLGWLQRQDNDAEPWLWKFSSCFSTTEQSLSLGPQTNKYMENKKATVELKATPPPHPTASKPFAAVPLPSVHSLQQTQIQLSPASKPSRNSLVEAVKVWPNIPPPNAQAPAPVSLPICNGCGTNGARKEKSLLLGSSFGTLSQKYGSPEVALTGQLLENLPPIGVFWDIENCSVPSGRSAVAVVQRIREKFFKGHREAEFICVCDISKENREVIEELNNCQVTVAHINATAKNAADDKLRQSLRRFADTHAAPATVVLVSTDVNFALEISDLRHRHGFHIILVHKNQASEALLHHAHELIGFEEFISDLPPRLPVKKPVSAFCSLCVCVFLKKNIVDFFKKFPNFLLLCIHEENIRGFRDGSRWEKKGG</sequence>
<reference evidence="2" key="1">
    <citation type="submission" date="2009-12" db="EMBL/GenBank/DDBJ databases">
        <title>The Genome Sequence of Anolis carolinensis (Green Anole Lizard).</title>
        <authorList>
            <consortium name="The Genome Sequencing Platform"/>
            <person name="Di Palma F."/>
            <person name="Alfoldi J."/>
            <person name="Heiman D."/>
            <person name="Young S."/>
            <person name="Grabherr M."/>
            <person name="Johnson J."/>
            <person name="Lander E.S."/>
            <person name="Lindblad-Toh K."/>
        </authorList>
    </citation>
    <scope>NUCLEOTIDE SEQUENCE [LARGE SCALE GENOMIC DNA]</scope>
    <source>
        <strain evidence="2">JBL SC #1</strain>
    </source>
</reference>
<keyword evidence="3" id="KW-1185">Reference proteome</keyword>
<dbReference type="Pfam" id="PF01936">
    <property type="entry name" value="NYN"/>
    <property type="match status" value="1"/>
</dbReference>
<evidence type="ECO:0000259" key="1">
    <source>
        <dbReference type="PROSITE" id="PS51020"/>
    </source>
</evidence>
<dbReference type="PROSITE" id="PS51020">
    <property type="entry name" value="SPONDIN"/>
    <property type="match status" value="1"/>
</dbReference>
<dbReference type="PANTHER" id="PTHR14379:SF3">
    <property type="entry name" value="MEIOSIS REGULATOR AND MRNA STABILITY FACTOR 1"/>
    <property type="match status" value="1"/>
</dbReference>
<dbReference type="GeneTree" id="ENSGT00390000002393"/>
<dbReference type="CDD" id="cd10910">
    <property type="entry name" value="PIN_limkain_b1_N_like"/>
    <property type="match status" value="1"/>
</dbReference>
<evidence type="ECO:0000313" key="2">
    <source>
        <dbReference type="Ensembl" id="ENSACAP00000029979.1"/>
    </source>
</evidence>
<dbReference type="AlphaFoldDB" id="A0A803T439"/>
<dbReference type="GO" id="GO:0004540">
    <property type="term" value="F:RNA nuclease activity"/>
    <property type="evidence" value="ECO:0007669"/>
    <property type="project" value="InterPro"/>
</dbReference>
<organism evidence="2 3">
    <name type="scientific">Anolis carolinensis</name>
    <name type="common">Green anole</name>
    <name type="synonym">American chameleon</name>
    <dbReference type="NCBI Taxonomy" id="28377"/>
    <lineage>
        <taxon>Eukaryota</taxon>
        <taxon>Metazoa</taxon>
        <taxon>Chordata</taxon>
        <taxon>Craniata</taxon>
        <taxon>Vertebrata</taxon>
        <taxon>Euteleostomi</taxon>
        <taxon>Lepidosauria</taxon>
        <taxon>Squamata</taxon>
        <taxon>Bifurcata</taxon>
        <taxon>Unidentata</taxon>
        <taxon>Episquamata</taxon>
        <taxon>Toxicofera</taxon>
        <taxon>Iguania</taxon>
        <taxon>Dactyloidae</taxon>
        <taxon>Anolis</taxon>
    </lineage>
</organism>
<reference evidence="2" key="2">
    <citation type="submission" date="2025-08" db="UniProtKB">
        <authorList>
            <consortium name="Ensembl"/>
        </authorList>
    </citation>
    <scope>IDENTIFICATION</scope>
</reference>
<dbReference type="Bgee" id="ENSACAG00000003689">
    <property type="expression patterns" value="Expressed in hemipenis and 13 other cell types or tissues"/>
</dbReference>
<feature type="domain" description="Spondin" evidence="1">
    <location>
        <begin position="1"/>
        <end position="69"/>
    </location>
</feature>
<proteinExistence type="predicted"/>
<dbReference type="GO" id="GO:0005777">
    <property type="term" value="C:peroxisome"/>
    <property type="evidence" value="ECO:0007669"/>
    <property type="project" value="InterPro"/>
</dbReference>
<name>A0A803T439_ANOCA</name>
<dbReference type="Gene3D" id="3.40.50.1010">
    <property type="entry name" value="5'-nuclease"/>
    <property type="match status" value="1"/>
</dbReference>
<protein>
    <recommendedName>
        <fullName evidence="1">Spondin domain-containing protein</fullName>
    </recommendedName>
</protein>
<dbReference type="InterPro" id="IPR021139">
    <property type="entry name" value="NYN"/>
</dbReference>
<reference evidence="2" key="3">
    <citation type="submission" date="2025-09" db="UniProtKB">
        <authorList>
            <consortium name="Ensembl"/>
        </authorList>
    </citation>
    <scope>IDENTIFICATION</scope>
</reference>